<dbReference type="Pfam" id="PF13489">
    <property type="entry name" value="Methyltransf_23"/>
    <property type="match status" value="1"/>
</dbReference>
<dbReference type="SUPFAM" id="SSF53335">
    <property type="entry name" value="S-adenosyl-L-methionine-dependent methyltransferases"/>
    <property type="match status" value="1"/>
</dbReference>
<comment type="caution">
    <text evidence="1">The sequence shown here is derived from an EMBL/GenBank/DDBJ whole genome shotgun (WGS) entry which is preliminary data.</text>
</comment>
<dbReference type="EMBL" id="JAWWMZ010000001">
    <property type="protein sequence ID" value="MDX4952420.1"/>
    <property type="molecule type" value="Genomic_DNA"/>
</dbReference>
<reference evidence="1" key="1">
    <citation type="submission" date="2023-11" db="EMBL/GenBank/DDBJ databases">
        <title>Identification and selenium tolerance of Delftia acidovorans R3-25.</title>
        <authorList>
            <person name="Zhang S."/>
            <person name="Liu Y."/>
            <person name="Guo Y."/>
        </authorList>
    </citation>
    <scope>NUCLEOTIDE SEQUENCE</scope>
    <source>
        <strain evidence="1">R3-25</strain>
    </source>
</reference>
<protein>
    <submittedName>
        <fullName evidence="1">Class I SAM-dependent methyltransferase</fullName>
        <ecNumber evidence="1">2.1.-.-</ecNumber>
    </submittedName>
</protein>
<proteinExistence type="predicted"/>
<dbReference type="RefSeq" id="WP_063327289.1">
    <property type="nucleotide sequence ID" value="NZ_JAWWMZ010000001.1"/>
</dbReference>
<keyword evidence="1" id="KW-0808">Transferase</keyword>
<sequence>MNTTNSSPAITSEGQRLLLEAQQLLVQGELAGAAQVLVRARSERDTLLQAHELIEAHGLVGSFSNIMGLECRISPQDDIFGFFCGHPSSLNPLRDYFADGWRTLSELMLLLEAVDKPLLRTASVLEFASGHGRFTRHLVKALGAERVTVSDIVVDAVDFSQQTFGVKGFASASVPEQVRWPQQYELVFVLSLFSHLPRSTWTRWLQVLRDAVAPGGLLVFSTHGMKAADFDSVKLDDEGFFFAPSSESNAIDANEYGTAFTSEQFVLDRIAETWGGDALRHRSLVHFWNHQDAYVLQRL</sequence>
<keyword evidence="1" id="KW-0489">Methyltransferase</keyword>
<dbReference type="AlphaFoldDB" id="A0AAJ2QYH9"/>
<evidence type="ECO:0000313" key="1">
    <source>
        <dbReference type="EMBL" id="MDX4952420.1"/>
    </source>
</evidence>
<name>A0AAJ2QYH9_DELAC</name>
<dbReference type="Gene3D" id="3.40.50.150">
    <property type="entry name" value="Vaccinia Virus protein VP39"/>
    <property type="match status" value="1"/>
</dbReference>
<dbReference type="Proteomes" id="UP001287445">
    <property type="component" value="Unassembled WGS sequence"/>
</dbReference>
<gene>
    <name evidence="1" type="ORF">SGN30_03165</name>
</gene>
<dbReference type="GO" id="GO:0008168">
    <property type="term" value="F:methyltransferase activity"/>
    <property type="evidence" value="ECO:0007669"/>
    <property type="project" value="UniProtKB-KW"/>
</dbReference>
<dbReference type="GO" id="GO:0032259">
    <property type="term" value="P:methylation"/>
    <property type="evidence" value="ECO:0007669"/>
    <property type="project" value="UniProtKB-KW"/>
</dbReference>
<organism evidence="1 2">
    <name type="scientific">Delftia acidovorans</name>
    <name type="common">Pseudomonas acidovorans</name>
    <name type="synonym">Comamonas acidovorans</name>
    <dbReference type="NCBI Taxonomy" id="80866"/>
    <lineage>
        <taxon>Bacteria</taxon>
        <taxon>Pseudomonadati</taxon>
        <taxon>Pseudomonadota</taxon>
        <taxon>Betaproteobacteria</taxon>
        <taxon>Burkholderiales</taxon>
        <taxon>Comamonadaceae</taxon>
        <taxon>Delftia</taxon>
    </lineage>
</organism>
<evidence type="ECO:0000313" key="2">
    <source>
        <dbReference type="Proteomes" id="UP001287445"/>
    </source>
</evidence>
<dbReference type="PANTHER" id="PTHR43861">
    <property type="entry name" value="TRANS-ACONITATE 2-METHYLTRANSFERASE-RELATED"/>
    <property type="match status" value="1"/>
</dbReference>
<dbReference type="InterPro" id="IPR029063">
    <property type="entry name" value="SAM-dependent_MTases_sf"/>
</dbReference>
<dbReference type="EC" id="2.1.-.-" evidence="1"/>
<dbReference type="CDD" id="cd02440">
    <property type="entry name" value="AdoMet_MTases"/>
    <property type="match status" value="1"/>
</dbReference>
<accession>A0AAJ2QYH9</accession>